<dbReference type="Proteomes" id="UP000199403">
    <property type="component" value="Unassembled WGS sequence"/>
</dbReference>
<organism evidence="1 2">
    <name type="scientific">Cyclobacterium xiamenense</name>
    <dbReference type="NCBI Taxonomy" id="1297121"/>
    <lineage>
        <taxon>Bacteria</taxon>
        <taxon>Pseudomonadati</taxon>
        <taxon>Bacteroidota</taxon>
        <taxon>Cytophagia</taxon>
        <taxon>Cytophagales</taxon>
        <taxon>Cyclobacteriaceae</taxon>
        <taxon>Cyclobacterium</taxon>
    </lineage>
</organism>
<protein>
    <recommendedName>
        <fullName evidence="3">GDSL-like Lipase/Acylhydrolase</fullName>
    </recommendedName>
</protein>
<sequence>MKRIPSILFLLSFGWLVSCQYTFPEAPVLAPDSGEADFSKMITIGSSITAGVMDGALYNRSQQNSFAVILAEQMKAAGGGAFNVPDIDAEVGSFILSPPGQLLGRLILRVNGGSITPEPIVPGNPIGPFTGDKSSINNFGVNGISLAGALFPEAGDSGNPNHPLFNPHYARFASNPGTSTLVGDAAAALADGGTFFVFWLGKNDVLPFAIAGGAVPELLTDDQDFLQAYQTALGAMLRANPEANGAVGNIPDLNSLPFFSTVPWNALPLSSALASLANGAYTQYNQVLDGVQQSGLLSESEKDLRQITFTAGQNGFVIEDKTLTDLRELGIPSIRLTNAQDKVSLTAAQVLGQVVGGNASAIQGVTIPLGDQFVLLPSEQALLAEKIDTFNQIIQSAVALEPDRLVLVDVRDLMNRVAEGTVNAGTVPLSNSIIPPNGGFSTDGIHPNARANAFLANHFIEAINQKWGSTIPLANPNAYMGNDLPR</sequence>
<dbReference type="RefSeq" id="WP_092178747.1">
    <property type="nucleotide sequence ID" value="NZ_FNZH01000013.1"/>
</dbReference>
<reference evidence="2" key="1">
    <citation type="submission" date="2016-10" db="EMBL/GenBank/DDBJ databases">
        <authorList>
            <person name="Varghese N."/>
            <person name="Submissions S."/>
        </authorList>
    </citation>
    <scope>NUCLEOTIDE SEQUENCE [LARGE SCALE GENOMIC DNA]</scope>
    <source>
        <strain evidence="2">IBRC-M 10761</strain>
    </source>
</reference>
<dbReference type="AlphaFoldDB" id="A0A1H7BR69"/>
<dbReference type="Gene3D" id="3.40.50.1110">
    <property type="entry name" value="SGNH hydrolase"/>
    <property type="match status" value="1"/>
</dbReference>
<proteinExistence type="predicted"/>
<dbReference type="SUPFAM" id="SSF52266">
    <property type="entry name" value="SGNH hydrolase"/>
    <property type="match status" value="2"/>
</dbReference>
<gene>
    <name evidence="1" type="ORF">SAMN05192553_11337</name>
</gene>
<keyword evidence="2" id="KW-1185">Reference proteome</keyword>
<dbReference type="PROSITE" id="PS51257">
    <property type="entry name" value="PROKAR_LIPOPROTEIN"/>
    <property type="match status" value="1"/>
</dbReference>
<evidence type="ECO:0000313" key="2">
    <source>
        <dbReference type="Proteomes" id="UP000199403"/>
    </source>
</evidence>
<evidence type="ECO:0008006" key="3">
    <source>
        <dbReference type="Google" id="ProtNLM"/>
    </source>
</evidence>
<name>A0A1H7BR69_9BACT</name>
<dbReference type="STRING" id="1416801.SAMN05192553_11337"/>
<dbReference type="EMBL" id="FNZH01000013">
    <property type="protein sequence ID" value="SEJ78817.1"/>
    <property type="molecule type" value="Genomic_DNA"/>
</dbReference>
<dbReference type="OrthoDB" id="9764164at2"/>
<accession>A0A1H7BR69</accession>
<evidence type="ECO:0000313" key="1">
    <source>
        <dbReference type="EMBL" id="SEJ78817.1"/>
    </source>
</evidence>
<dbReference type="InterPro" id="IPR036514">
    <property type="entry name" value="SGNH_hydro_sf"/>
</dbReference>
<dbReference type="GO" id="GO:0016788">
    <property type="term" value="F:hydrolase activity, acting on ester bonds"/>
    <property type="evidence" value="ECO:0007669"/>
    <property type="project" value="UniProtKB-ARBA"/>
</dbReference>